<feature type="non-terminal residue" evidence="1">
    <location>
        <position position="1"/>
    </location>
</feature>
<sequence>QQAVPVLTAGPRPVGGVQQQVGVARVSAPDREPQVVADQRTNPPALEFELHLPLARTVMLMLTRHAEEMALVVVQKLAVRSRPQQTIAMAAIRRPHNHAAGHNRVDALGLRQQPFGRHAVLGFGECFGLHGEAGGEHLRQDHQIGTLSLVEQIFEVRVVGFAVVPDQGGLYQGDVQVRQIAQIAHNFSAA</sequence>
<dbReference type="EMBL" id="BKCJ011339420">
    <property type="protein sequence ID" value="GFD22720.1"/>
    <property type="molecule type" value="Genomic_DNA"/>
</dbReference>
<name>A0A699UJH4_TANCI</name>
<gene>
    <name evidence="1" type="ORF">Tci_894689</name>
</gene>
<protein>
    <submittedName>
        <fullName evidence="1">Uncharacterized protein</fullName>
    </submittedName>
</protein>
<reference evidence="1" key="1">
    <citation type="journal article" date="2019" name="Sci. Rep.">
        <title>Draft genome of Tanacetum cinerariifolium, the natural source of mosquito coil.</title>
        <authorList>
            <person name="Yamashiro T."/>
            <person name="Shiraishi A."/>
            <person name="Satake H."/>
            <person name="Nakayama K."/>
        </authorList>
    </citation>
    <scope>NUCLEOTIDE SEQUENCE</scope>
</reference>
<comment type="caution">
    <text evidence="1">The sequence shown here is derived from an EMBL/GenBank/DDBJ whole genome shotgun (WGS) entry which is preliminary data.</text>
</comment>
<evidence type="ECO:0000313" key="1">
    <source>
        <dbReference type="EMBL" id="GFD22720.1"/>
    </source>
</evidence>
<accession>A0A699UJH4</accession>
<dbReference type="AlphaFoldDB" id="A0A699UJH4"/>
<proteinExistence type="predicted"/>
<organism evidence="1">
    <name type="scientific">Tanacetum cinerariifolium</name>
    <name type="common">Dalmatian daisy</name>
    <name type="synonym">Chrysanthemum cinerariifolium</name>
    <dbReference type="NCBI Taxonomy" id="118510"/>
    <lineage>
        <taxon>Eukaryota</taxon>
        <taxon>Viridiplantae</taxon>
        <taxon>Streptophyta</taxon>
        <taxon>Embryophyta</taxon>
        <taxon>Tracheophyta</taxon>
        <taxon>Spermatophyta</taxon>
        <taxon>Magnoliopsida</taxon>
        <taxon>eudicotyledons</taxon>
        <taxon>Gunneridae</taxon>
        <taxon>Pentapetalae</taxon>
        <taxon>asterids</taxon>
        <taxon>campanulids</taxon>
        <taxon>Asterales</taxon>
        <taxon>Asteraceae</taxon>
        <taxon>Asteroideae</taxon>
        <taxon>Anthemideae</taxon>
        <taxon>Anthemidinae</taxon>
        <taxon>Tanacetum</taxon>
    </lineage>
</organism>